<feature type="compositionally biased region" description="Polar residues" evidence="1">
    <location>
        <begin position="181"/>
        <end position="192"/>
    </location>
</feature>
<dbReference type="EMBL" id="JALLPJ020000424">
    <property type="protein sequence ID" value="KAL3792627.1"/>
    <property type="molecule type" value="Genomic_DNA"/>
</dbReference>
<feature type="region of interest" description="Disordered" evidence="1">
    <location>
        <begin position="211"/>
        <end position="232"/>
    </location>
</feature>
<evidence type="ECO:0008006" key="4">
    <source>
        <dbReference type="Google" id="ProtNLM"/>
    </source>
</evidence>
<dbReference type="Proteomes" id="UP001530400">
    <property type="component" value="Unassembled WGS sequence"/>
</dbReference>
<organism evidence="2 3">
    <name type="scientific">Cyclotella atomus</name>
    <dbReference type="NCBI Taxonomy" id="382360"/>
    <lineage>
        <taxon>Eukaryota</taxon>
        <taxon>Sar</taxon>
        <taxon>Stramenopiles</taxon>
        <taxon>Ochrophyta</taxon>
        <taxon>Bacillariophyta</taxon>
        <taxon>Coscinodiscophyceae</taxon>
        <taxon>Thalassiosirophycidae</taxon>
        <taxon>Stephanodiscales</taxon>
        <taxon>Stephanodiscaceae</taxon>
        <taxon>Cyclotella</taxon>
    </lineage>
</organism>
<evidence type="ECO:0000313" key="3">
    <source>
        <dbReference type="Proteomes" id="UP001530400"/>
    </source>
</evidence>
<dbReference type="AlphaFoldDB" id="A0ABD3PX94"/>
<comment type="caution">
    <text evidence="2">The sequence shown here is derived from an EMBL/GenBank/DDBJ whole genome shotgun (WGS) entry which is preliminary data.</text>
</comment>
<gene>
    <name evidence="2" type="ORF">ACHAWO_008788</name>
</gene>
<protein>
    <recommendedName>
        <fullName evidence="4">Tudor domain-containing protein</fullName>
    </recommendedName>
</protein>
<feature type="compositionally biased region" description="Polar residues" evidence="1">
    <location>
        <begin position="95"/>
        <end position="106"/>
    </location>
</feature>
<sequence>MNMANNQKPHHLQQRTIDKRNLVQKQRKSIAQTEVTSAMLFLRGDALTQACTLLMNQSRHLFDDTVKHSGQCNDSASESAKSSKDGSPFEDEMKQSSQDYTKQLSDLHQKCKRAHEIVIQADEMGQLERSSGMNSIPSSPHPNSSITTPRSAHATPGVVVKSMPPPPPSMGGSNIHRRNIPGTTSASLNTNRLQLKKKPSDLSMHAMPKLQRANSNAAETSKPSATQSNLNPPEAVLNFLKKLNSNGASDDTLSGSQPSIQLSAVVPAQAVNSDKKRKATSPPPNPPPPQAKRPPPPPPPPSATSSRTSSAAAAAAAPSSKSQSPPSPERRSRRSASKRTSPVENSTKIHGVGESVMVNDNGTWYAAIVKDVECDNDGDGLVTYEVEFDNGEIRSGVLPVDIRDNEDD</sequence>
<accession>A0ABD3PX94</accession>
<proteinExistence type="predicted"/>
<reference evidence="2 3" key="1">
    <citation type="submission" date="2024-10" db="EMBL/GenBank/DDBJ databases">
        <title>Updated reference genomes for cyclostephanoid diatoms.</title>
        <authorList>
            <person name="Roberts W.R."/>
            <person name="Alverson A.J."/>
        </authorList>
    </citation>
    <scope>NUCLEOTIDE SEQUENCE [LARGE SCALE GENOMIC DNA]</scope>
    <source>
        <strain evidence="2 3">AJA010-31</strain>
    </source>
</reference>
<dbReference type="CDD" id="cd04508">
    <property type="entry name" value="Tudor_SF"/>
    <property type="match status" value="1"/>
</dbReference>
<feature type="compositionally biased region" description="Pro residues" evidence="1">
    <location>
        <begin position="281"/>
        <end position="302"/>
    </location>
</feature>
<feature type="compositionally biased region" description="Low complexity" evidence="1">
    <location>
        <begin position="134"/>
        <end position="149"/>
    </location>
</feature>
<name>A0ABD3PX94_9STRA</name>
<feature type="region of interest" description="Disordered" evidence="1">
    <location>
        <begin position="70"/>
        <end position="107"/>
    </location>
</feature>
<keyword evidence="3" id="KW-1185">Reference proteome</keyword>
<feature type="compositionally biased region" description="Polar residues" evidence="1">
    <location>
        <begin position="212"/>
        <end position="231"/>
    </location>
</feature>
<feature type="region of interest" description="Disordered" evidence="1">
    <location>
        <begin position="128"/>
        <end position="192"/>
    </location>
</feature>
<feature type="region of interest" description="Disordered" evidence="1">
    <location>
        <begin position="269"/>
        <end position="354"/>
    </location>
</feature>
<evidence type="ECO:0000313" key="2">
    <source>
        <dbReference type="EMBL" id="KAL3792627.1"/>
    </source>
</evidence>
<feature type="compositionally biased region" description="Low complexity" evidence="1">
    <location>
        <begin position="303"/>
        <end position="324"/>
    </location>
</feature>
<evidence type="ECO:0000256" key="1">
    <source>
        <dbReference type="SAM" id="MobiDB-lite"/>
    </source>
</evidence>